<sequence length="67" mass="7923">FCQCNCLFIYHIYYVCITYVPVCTTYKPVLYKSFIYSKFSDLVSLLYYNGVANDFQNLISLRVVHSQ</sequence>
<dbReference type="EMBL" id="GAIX01007437">
    <property type="protein sequence ID" value="JAA85123.1"/>
    <property type="molecule type" value="Transcribed_RNA"/>
</dbReference>
<reference evidence="1" key="1">
    <citation type="journal article" date="2013" name="BMC Genomics">
        <title>Unscrambling butterfly oogenesis.</title>
        <authorList>
            <person name="Carter J.M."/>
            <person name="Baker S.C."/>
            <person name="Pink R."/>
            <person name="Carter D.R."/>
            <person name="Collins A."/>
            <person name="Tomlin J."/>
            <person name="Gibbs M."/>
            <person name="Breuker C.J."/>
        </authorList>
    </citation>
    <scope>NUCLEOTIDE SEQUENCE</scope>
    <source>
        <tissue evidence="1">Ovary</tissue>
    </source>
</reference>
<feature type="non-terminal residue" evidence="1">
    <location>
        <position position="1"/>
    </location>
</feature>
<name>S4P824_9NEOP</name>
<proteinExistence type="predicted"/>
<organism evidence="1">
    <name type="scientific">Pararge aegeria</name>
    <name type="common">speckled wood butterfly</name>
    <dbReference type="NCBI Taxonomy" id="116150"/>
    <lineage>
        <taxon>Eukaryota</taxon>
        <taxon>Metazoa</taxon>
        <taxon>Ecdysozoa</taxon>
        <taxon>Arthropoda</taxon>
        <taxon>Hexapoda</taxon>
        <taxon>Insecta</taxon>
        <taxon>Pterygota</taxon>
        <taxon>Neoptera</taxon>
        <taxon>Endopterygota</taxon>
        <taxon>Lepidoptera</taxon>
        <taxon>Glossata</taxon>
        <taxon>Ditrysia</taxon>
        <taxon>Papilionoidea</taxon>
        <taxon>Nymphalidae</taxon>
        <taxon>Satyrinae</taxon>
        <taxon>Satyrini</taxon>
        <taxon>Parargina</taxon>
        <taxon>Pararge</taxon>
    </lineage>
</organism>
<reference evidence="1" key="2">
    <citation type="submission" date="2013-05" db="EMBL/GenBank/DDBJ databases">
        <authorList>
            <person name="Carter J.-M."/>
            <person name="Baker S.C."/>
            <person name="Pink R."/>
            <person name="Carter D.R.F."/>
            <person name="Collins A."/>
            <person name="Tomlin J."/>
            <person name="Gibbs M."/>
            <person name="Breuker C.J."/>
        </authorList>
    </citation>
    <scope>NUCLEOTIDE SEQUENCE</scope>
    <source>
        <tissue evidence="1">Ovary</tissue>
    </source>
</reference>
<dbReference type="AlphaFoldDB" id="S4P824"/>
<protein>
    <submittedName>
        <fullName evidence="1">Uncharacterized protein</fullName>
    </submittedName>
</protein>
<evidence type="ECO:0000313" key="1">
    <source>
        <dbReference type="EMBL" id="JAA85123.1"/>
    </source>
</evidence>
<accession>S4P824</accession>